<proteinExistence type="predicted"/>
<keyword evidence="1" id="KW-1133">Transmembrane helix</keyword>
<reference evidence="2 3" key="1">
    <citation type="journal article" date="2016" name="Nat. Commun.">
        <title>Thousands of microbial genomes shed light on interconnected biogeochemical processes in an aquifer system.</title>
        <authorList>
            <person name="Anantharaman K."/>
            <person name="Brown C.T."/>
            <person name="Hug L.A."/>
            <person name="Sharon I."/>
            <person name="Castelle C.J."/>
            <person name="Probst A.J."/>
            <person name="Thomas B.C."/>
            <person name="Singh A."/>
            <person name="Wilkins M.J."/>
            <person name="Karaoz U."/>
            <person name="Brodie E.L."/>
            <person name="Williams K.H."/>
            <person name="Hubbard S.S."/>
            <person name="Banfield J.F."/>
        </authorList>
    </citation>
    <scope>NUCLEOTIDE SEQUENCE [LARGE SCALE GENOMIC DNA]</scope>
</reference>
<evidence type="ECO:0000313" key="3">
    <source>
        <dbReference type="Proteomes" id="UP000176504"/>
    </source>
</evidence>
<gene>
    <name evidence="2" type="ORF">A3A78_01780</name>
</gene>
<protein>
    <submittedName>
        <fullName evidence="2">Uncharacterized protein</fullName>
    </submittedName>
</protein>
<feature type="transmembrane region" description="Helical" evidence="1">
    <location>
        <begin position="122"/>
        <end position="140"/>
    </location>
</feature>
<organism evidence="2 3">
    <name type="scientific">candidate division WWE3 bacterium RIFCSPLOWO2_01_FULL_41_18</name>
    <dbReference type="NCBI Taxonomy" id="1802625"/>
    <lineage>
        <taxon>Bacteria</taxon>
        <taxon>Katanobacteria</taxon>
    </lineage>
</organism>
<feature type="transmembrane region" description="Helical" evidence="1">
    <location>
        <begin position="12"/>
        <end position="30"/>
    </location>
</feature>
<sequence length="184" mass="21125">MNLALKILKTYKMNLFVSLTMGIVITAVRVEKIPLNIFLIFFSSLIGTFVLEFDYFIHAYIFEPNGAFSQGLKDLMKQRNYTGVVSFIKSNRFNIPSMILYGAMFQMIMAFLSLVLVTSEGIFGISLTLSVLAQTFYKMFEEYEKHHSLSEWFWILKDKPSKSVQLAYALAMGLFLVYILSQLA</sequence>
<name>A0A1F4VF12_UNCKA</name>
<dbReference type="Proteomes" id="UP000176504">
    <property type="component" value="Unassembled WGS sequence"/>
</dbReference>
<evidence type="ECO:0000313" key="2">
    <source>
        <dbReference type="EMBL" id="OGC55749.1"/>
    </source>
</evidence>
<dbReference type="AlphaFoldDB" id="A0A1F4VF12"/>
<keyword evidence="1" id="KW-0812">Transmembrane</keyword>
<feature type="transmembrane region" description="Helical" evidence="1">
    <location>
        <begin position="166"/>
        <end position="183"/>
    </location>
</feature>
<keyword evidence="1" id="KW-0472">Membrane</keyword>
<evidence type="ECO:0000256" key="1">
    <source>
        <dbReference type="SAM" id="Phobius"/>
    </source>
</evidence>
<feature type="transmembrane region" description="Helical" evidence="1">
    <location>
        <begin position="36"/>
        <end position="57"/>
    </location>
</feature>
<comment type="caution">
    <text evidence="2">The sequence shown here is derived from an EMBL/GenBank/DDBJ whole genome shotgun (WGS) entry which is preliminary data.</text>
</comment>
<accession>A0A1F4VF12</accession>
<dbReference type="EMBL" id="MEVI01000001">
    <property type="protein sequence ID" value="OGC55749.1"/>
    <property type="molecule type" value="Genomic_DNA"/>
</dbReference>